<dbReference type="EMBL" id="JABTTQ020001124">
    <property type="protein sequence ID" value="KAK6134955.1"/>
    <property type="molecule type" value="Genomic_DNA"/>
</dbReference>
<protein>
    <recommendedName>
        <fullName evidence="3">X8 domain-containing protein</fullName>
    </recommendedName>
</protein>
<evidence type="ECO:0000313" key="5">
    <source>
        <dbReference type="Proteomes" id="UP001318860"/>
    </source>
</evidence>
<feature type="domain" description="X8" evidence="3">
    <location>
        <begin position="111"/>
        <end position="194"/>
    </location>
</feature>
<reference evidence="4 5" key="1">
    <citation type="journal article" date="2021" name="Comput. Struct. Biotechnol. J.">
        <title>De novo genome assembly of the potent medicinal plant Rehmannia glutinosa using nanopore technology.</title>
        <authorList>
            <person name="Ma L."/>
            <person name="Dong C."/>
            <person name="Song C."/>
            <person name="Wang X."/>
            <person name="Zheng X."/>
            <person name="Niu Y."/>
            <person name="Chen S."/>
            <person name="Feng W."/>
        </authorList>
    </citation>
    <scope>NUCLEOTIDE SEQUENCE [LARGE SCALE GENOMIC DNA]</scope>
    <source>
        <strain evidence="4">DH-2019</strain>
    </source>
</reference>
<sequence length="251" mass="26536">MGRKRIISCLQFIHLAALLLCSDFGFFTGSSVTPDHRTLSLIHQLKDHVSISTRQMDITTPITTVPTSNPSTPSTTSPILNPADSNPIVMNPANPVMTPLATNSPASSTGSWCVASRSVSQSALQAALTTLVAMVARIARHQAGGGCYDPNTVRDHASYAFNGYYQKNPIPTSCNFGGTAVTTSTDPSYGTCQYPSTSTSSSVLNISNSSGSRVFGAGRPITPSTSAAVLPFRVPYYHYILAFVAIILVVS</sequence>
<dbReference type="Pfam" id="PF07983">
    <property type="entry name" value="X8"/>
    <property type="match status" value="1"/>
</dbReference>
<evidence type="ECO:0000256" key="1">
    <source>
        <dbReference type="ARBA" id="ARBA00022729"/>
    </source>
</evidence>
<dbReference type="PANTHER" id="PTHR31044">
    <property type="entry name" value="BETA-1,3 GLUCANASE"/>
    <property type="match status" value="1"/>
</dbReference>
<gene>
    <name evidence="4" type="ORF">DH2020_031292</name>
</gene>
<feature type="chain" id="PRO_5045318466" description="X8 domain-containing protein" evidence="2">
    <location>
        <begin position="22"/>
        <end position="251"/>
    </location>
</feature>
<organism evidence="4 5">
    <name type="scientific">Rehmannia glutinosa</name>
    <name type="common">Chinese foxglove</name>
    <dbReference type="NCBI Taxonomy" id="99300"/>
    <lineage>
        <taxon>Eukaryota</taxon>
        <taxon>Viridiplantae</taxon>
        <taxon>Streptophyta</taxon>
        <taxon>Embryophyta</taxon>
        <taxon>Tracheophyta</taxon>
        <taxon>Spermatophyta</taxon>
        <taxon>Magnoliopsida</taxon>
        <taxon>eudicotyledons</taxon>
        <taxon>Gunneridae</taxon>
        <taxon>Pentapetalae</taxon>
        <taxon>asterids</taxon>
        <taxon>lamiids</taxon>
        <taxon>Lamiales</taxon>
        <taxon>Orobanchaceae</taxon>
        <taxon>Rehmannieae</taxon>
        <taxon>Rehmannia</taxon>
    </lineage>
</organism>
<name>A0ABR0VKP8_REHGL</name>
<dbReference type="InterPro" id="IPR012946">
    <property type="entry name" value="X8"/>
</dbReference>
<feature type="signal peptide" evidence="2">
    <location>
        <begin position="1"/>
        <end position="21"/>
    </location>
</feature>
<dbReference type="SMART" id="SM00768">
    <property type="entry name" value="X8"/>
    <property type="match status" value="1"/>
</dbReference>
<dbReference type="Gene3D" id="1.20.58.1040">
    <property type="match status" value="1"/>
</dbReference>
<proteinExistence type="predicted"/>
<dbReference type="PANTHER" id="PTHR31044:SF52">
    <property type="entry name" value="OS01G0631500 PROTEIN"/>
    <property type="match status" value="1"/>
</dbReference>
<keyword evidence="1 2" id="KW-0732">Signal</keyword>
<keyword evidence="5" id="KW-1185">Reference proteome</keyword>
<dbReference type="Proteomes" id="UP001318860">
    <property type="component" value="Unassembled WGS sequence"/>
</dbReference>
<evidence type="ECO:0000313" key="4">
    <source>
        <dbReference type="EMBL" id="KAK6134955.1"/>
    </source>
</evidence>
<accession>A0ABR0VKP8</accession>
<comment type="caution">
    <text evidence="4">The sequence shown here is derived from an EMBL/GenBank/DDBJ whole genome shotgun (WGS) entry which is preliminary data.</text>
</comment>
<evidence type="ECO:0000256" key="2">
    <source>
        <dbReference type="SAM" id="SignalP"/>
    </source>
</evidence>
<evidence type="ECO:0000259" key="3">
    <source>
        <dbReference type="SMART" id="SM00768"/>
    </source>
</evidence>
<dbReference type="InterPro" id="IPR044788">
    <property type="entry name" value="X8_dom_prot"/>
</dbReference>